<organism evidence="1 2">
    <name type="scientific">Amycolatopsis coloradensis</name>
    <dbReference type="NCBI Taxonomy" id="76021"/>
    <lineage>
        <taxon>Bacteria</taxon>
        <taxon>Bacillati</taxon>
        <taxon>Actinomycetota</taxon>
        <taxon>Actinomycetes</taxon>
        <taxon>Pseudonocardiales</taxon>
        <taxon>Pseudonocardiaceae</taxon>
        <taxon>Amycolatopsis</taxon>
    </lineage>
</organism>
<dbReference type="Proteomes" id="UP001456344">
    <property type="component" value="Chromosome"/>
</dbReference>
<proteinExistence type="predicted"/>
<keyword evidence="2" id="KW-1185">Reference proteome</keyword>
<sequence length="128" mass="13184">MDRETLVDELNDLRRQVSGVTGALIAGVDGLPIAADAEDRIDPGAVSALGAAQLGLSLTITSAVAQGAFRHAVVRSGGGYLAVYSIDSTSLMVVLGDEGLDITRLHRASLVTIERVRSILAAVIANAC</sequence>
<dbReference type="EMBL" id="CP150484">
    <property type="protein sequence ID" value="WYW16491.1"/>
    <property type="molecule type" value="Genomic_DNA"/>
</dbReference>
<evidence type="ECO:0000313" key="1">
    <source>
        <dbReference type="EMBL" id="WYW16491.1"/>
    </source>
</evidence>
<evidence type="ECO:0000313" key="2">
    <source>
        <dbReference type="Proteomes" id="UP001456344"/>
    </source>
</evidence>
<gene>
    <name evidence="1" type="ORF">LCL61_13130</name>
</gene>
<name>A0ACD5BAR6_9PSEU</name>
<reference evidence="1" key="1">
    <citation type="submission" date="2023-10" db="EMBL/GenBank/DDBJ databases">
        <title>Whole genome sequencing of actinobacterial strain Amycolatopsis sp. (BCA-696) identifies the underlying plant growth-promoting genes.</title>
        <authorList>
            <person name="Gandham P."/>
            <person name="Vadla N."/>
            <person name="Saji A."/>
            <person name="Srinivas V."/>
            <person name="Ruperao P."/>
            <person name="Selvanayagam S."/>
            <person name="Saxena R.K."/>
            <person name="Rathore A."/>
            <person name="Gopalakrishnan S."/>
            <person name="Thakur V."/>
        </authorList>
    </citation>
    <scope>NUCLEOTIDE SEQUENCE</scope>
    <source>
        <strain evidence="1">BCA-696</strain>
    </source>
</reference>
<accession>A0ACD5BAR6</accession>
<protein>
    <submittedName>
        <fullName evidence="1">Roadblock/LC7 domain-containing protein</fullName>
    </submittedName>
</protein>